<accession>A0A975B027</accession>
<dbReference type="AlphaFoldDB" id="A0A975B027"/>
<dbReference type="KEGG" id="saqt:GJV85_05945"/>
<feature type="chain" id="PRO_5037287530" evidence="1">
    <location>
        <begin position="23"/>
        <end position="156"/>
    </location>
</feature>
<dbReference type="RefSeq" id="WP_207562948.1">
    <property type="nucleotide sequence ID" value="NZ_CP046072.1"/>
</dbReference>
<feature type="domain" description="Rhodanese" evidence="2">
    <location>
        <begin position="95"/>
        <end position="144"/>
    </location>
</feature>
<dbReference type="Gene3D" id="3.40.250.10">
    <property type="entry name" value="Rhodanese-like domain"/>
    <property type="match status" value="1"/>
</dbReference>
<keyword evidence="4" id="KW-1185">Reference proteome</keyword>
<dbReference type="PANTHER" id="PTHR43031">
    <property type="entry name" value="FAD-DEPENDENT OXIDOREDUCTASE"/>
    <property type="match status" value="1"/>
</dbReference>
<dbReference type="Proteomes" id="UP000671852">
    <property type="component" value="Chromosome"/>
</dbReference>
<dbReference type="InterPro" id="IPR050229">
    <property type="entry name" value="GlpE_sulfurtransferase"/>
</dbReference>
<feature type="signal peptide" evidence="1">
    <location>
        <begin position="1"/>
        <end position="22"/>
    </location>
</feature>
<evidence type="ECO:0000259" key="2">
    <source>
        <dbReference type="PROSITE" id="PS50206"/>
    </source>
</evidence>
<dbReference type="SUPFAM" id="SSF52821">
    <property type="entry name" value="Rhodanese/Cell cycle control phosphatase"/>
    <property type="match status" value="1"/>
</dbReference>
<keyword evidence="1" id="KW-0732">Signal</keyword>
<reference evidence="3" key="2">
    <citation type="submission" date="2021-04" db="EMBL/GenBank/DDBJ databases">
        <title>Isolation and characterization of a novel species of the genus Sulfurimonas.</title>
        <authorList>
            <person name="Fukui M."/>
        </authorList>
    </citation>
    <scope>NUCLEOTIDE SEQUENCE</scope>
    <source>
        <strain evidence="3">H1576</strain>
    </source>
</reference>
<name>A0A975B027_9BACT</name>
<sequence length="156" mass="17083">MKLKILRIITILTLSAVSYLNAGFANTDKLLEEAKKEAGEITPSVLKSMIDKEVPVIILDIRESEQRSEGEIYSDESYSITRGNLEFEIGNKIKNKDSVIVTYCRGGSRGALAAQTLRRLGYKNATNLKGGLKAWAKAGYPVETGLGSVTIKSIEE</sequence>
<dbReference type="Pfam" id="PF00581">
    <property type="entry name" value="Rhodanese"/>
    <property type="match status" value="1"/>
</dbReference>
<dbReference type="PROSITE" id="PS50206">
    <property type="entry name" value="RHODANESE_3"/>
    <property type="match status" value="1"/>
</dbReference>
<dbReference type="InterPro" id="IPR001763">
    <property type="entry name" value="Rhodanese-like_dom"/>
</dbReference>
<evidence type="ECO:0000256" key="1">
    <source>
        <dbReference type="SAM" id="SignalP"/>
    </source>
</evidence>
<protein>
    <submittedName>
        <fullName evidence="3">Sulfurtransferase</fullName>
    </submittedName>
</protein>
<reference evidence="3" key="1">
    <citation type="submission" date="2019-11" db="EMBL/GenBank/DDBJ databases">
        <authorList>
            <person name="Kojima H."/>
        </authorList>
    </citation>
    <scope>NUCLEOTIDE SEQUENCE</scope>
    <source>
        <strain evidence="3">H1576</strain>
    </source>
</reference>
<evidence type="ECO:0000313" key="4">
    <source>
        <dbReference type="Proteomes" id="UP000671852"/>
    </source>
</evidence>
<dbReference type="EMBL" id="CP046072">
    <property type="protein sequence ID" value="QSZ41665.1"/>
    <property type="molecule type" value="Genomic_DNA"/>
</dbReference>
<evidence type="ECO:0000313" key="3">
    <source>
        <dbReference type="EMBL" id="QSZ41665.1"/>
    </source>
</evidence>
<dbReference type="CDD" id="cd00158">
    <property type="entry name" value="RHOD"/>
    <property type="match status" value="1"/>
</dbReference>
<dbReference type="PANTHER" id="PTHR43031:SF16">
    <property type="entry name" value="OXIDOREDUCTASE"/>
    <property type="match status" value="1"/>
</dbReference>
<dbReference type="InterPro" id="IPR036873">
    <property type="entry name" value="Rhodanese-like_dom_sf"/>
</dbReference>
<proteinExistence type="predicted"/>
<organism evidence="3 4">
    <name type="scientific">Sulfurimonas aquatica</name>
    <dbReference type="NCBI Taxonomy" id="2672570"/>
    <lineage>
        <taxon>Bacteria</taxon>
        <taxon>Pseudomonadati</taxon>
        <taxon>Campylobacterota</taxon>
        <taxon>Epsilonproteobacteria</taxon>
        <taxon>Campylobacterales</taxon>
        <taxon>Sulfurimonadaceae</taxon>
        <taxon>Sulfurimonas</taxon>
    </lineage>
</organism>
<dbReference type="SMART" id="SM00450">
    <property type="entry name" value="RHOD"/>
    <property type="match status" value="1"/>
</dbReference>
<gene>
    <name evidence="3" type="ORF">GJV85_05945</name>
</gene>